<feature type="domain" description="Ig-like" evidence="13">
    <location>
        <begin position="404"/>
        <end position="478"/>
    </location>
</feature>
<dbReference type="KEGG" id="dpl:KGM_203928"/>
<feature type="compositionally biased region" description="Basic and acidic residues" evidence="12">
    <location>
        <begin position="4445"/>
        <end position="4464"/>
    </location>
</feature>
<evidence type="ECO:0000256" key="2">
    <source>
        <dbReference type="ARBA" id="ARBA00004657"/>
    </source>
</evidence>
<feature type="compositionally biased region" description="Basic and acidic residues" evidence="12">
    <location>
        <begin position="3175"/>
        <end position="3185"/>
    </location>
</feature>
<feature type="domain" description="Ig-like" evidence="13">
    <location>
        <begin position="4935"/>
        <end position="5023"/>
    </location>
</feature>
<keyword evidence="5" id="KW-0964">Secreted</keyword>
<feature type="domain" description="Ig-like" evidence="13">
    <location>
        <begin position="5714"/>
        <end position="5802"/>
    </location>
</feature>
<feature type="domain" description="Ig-like" evidence="13">
    <location>
        <begin position="4816"/>
        <end position="4901"/>
    </location>
</feature>
<keyword evidence="8" id="KW-0325">Glycoprotein</keyword>
<evidence type="ECO:0000256" key="4">
    <source>
        <dbReference type="ARBA" id="ARBA00022490"/>
    </source>
</evidence>
<evidence type="ECO:0000256" key="6">
    <source>
        <dbReference type="ARBA" id="ARBA00022737"/>
    </source>
</evidence>
<feature type="region of interest" description="Disordered" evidence="12">
    <location>
        <begin position="4442"/>
        <end position="4464"/>
    </location>
</feature>
<feature type="domain" description="Fibronectin type-III" evidence="14">
    <location>
        <begin position="5161"/>
        <end position="5257"/>
    </location>
</feature>
<keyword evidence="16" id="KW-1185">Reference proteome</keyword>
<feature type="domain" description="Ig-like" evidence="13">
    <location>
        <begin position="5379"/>
        <end position="5568"/>
    </location>
</feature>
<dbReference type="GO" id="GO:0040017">
    <property type="term" value="P:positive regulation of locomotion"/>
    <property type="evidence" value="ECO:0007669"/>
    <property type="project" value="UniProtKB-ARBA"/>
</dbReference>
<dbReference type="InterPro" id="IPR003599">
    <property type="entry name" value="Ig_sub"/>
</dbReference>
<dbReference type="GO" id="GO:0005576">
    <property type="term" value="C:extracellular region"/>
    <property type="evidence" value="ECO:0007669"/>
    <property type="project" value="UniProtKB-SubCell"/>
</dbReference>
<dbReference type="GO" id="GO:0045989">
    <property type="term" value="P:positive regulation of striated muscle contraction"/>
    <property type="evidence" value="ECO:0007669"/>
    <property type="project" value="UniProtKB-ARBA"/>
</dbReference>
<feature type="domain" description="Ig-like" evidence="13">
    <location>
        <begin position="104"/>
        <end position="192"/>
    </location>
</feature>
<feature type="domain" description="Ig-like" evidence="13">
    <location>
        <begin position="501"/>
        <end position="585"/>
    </location>
</feature>
<dbReference type="FunFam" id="2.60.40.10:FF:001894">
    <property type="entry name" value="Stretchin-Mlck, isoform V"/>
    <property type="match status" value="1"/>
</dbReference>
<feature type="domain" description="Ig-like" evidence="13">
    <location>
        <begin position="4"/>
        <end position="93"/>
    </location>
</feature>
<dbReference type="SUPFAM" id="SSF48726">
    <property type="entry name" value="Immunoglobulin"/>
    <property type="match status" value="17"/>
</dbReference>
<feature type="domain" description="Ig-like" evidence="13">
    <location>
        <begin position="5859"/>
        <end position="5948"/>
    </location>
</feature>
<dbReference type="STRING" id="278856.A0A212F9N0"/>
<comment type="similarity">
    <text evidence="10">Belongs to the hemolin family.</text>
</comment>
<comment type="caution">
    <text evidence="15">The sequence shown here is derived from an EMBL/GenBank/DDBJ whole genome shotgun (WGS) entry which is preliminary data.</text>
</comment>
<feature type="region of interest" description="Disordered" evidence="12">
    <location>
        <begin position="3145"/>
        <end position="3193"/>
    </location>
</feature>
<feature type="domain" description="Ig-like" evidence="13">
    <location>
        <begin position="600"/>
        <end position="678"/>
    </location>
</feature>
<evidence type="ECO:0000256" key="11">
    <source>
        <dbReference type="ARBA" id="ARBA00068688"/>
    </source>
</evidence>
<dbReference type="Proteomes" id="UP000007151">
    <property type="component" value="Unassembled WGS sequence"/>
</dbReference>
<comment type="subcellular location">
    <subcellularLocation>
        <location evidence="2">Cytoplasm</location>
        <location evidence="2">Myofibril</location>
    </subcellularLocation>
    <subcellularLocation>
        <location evidence="1">Secreted</location>
    </subcellularLocation>
</comment>
<feature type="region of interest" description="Disordered" evidence="12">
    <location>
        <begin position="5823"/>
        <end position="5846"/>
    </location>
</feature>
<evidence type="ECO:0000256" key="1">
    <source>
        <dbReference type="ARBA" id="ARBA00004613"/>
    </source>
</evidence>
<feature type="region of interest" description="Disordered" evidence="12">
    <location>
        <begin position="5959"/>
        <end position="5985"/>
    </location>
</feature>
<dbReference type="FunFam" id="2.60.40.10:FF:000107">
    <property type="entry name" value="Myosin, light chain kinase a"/>
    <property type="match status" value="3"/>
</dbReference>
<feature type="region of interest" description="Disordered" evidence="12">
    <location>
        <begin position="4249"/>
        <end position="4278"/>
    </location>
</feature>
<feature type="region of interest" description="Disordered" evidence="12">
    <location>
        <begin position="904"/>
        <end position="932"/>
    </location>
</feature>
<feature type="domain" description="Ig-like" evidence="13">
    <location>
        <begin position="5261"/>
        <end position="5351"/>
    </location>
</feature>
<dbReference type="FunFam" id="2.60.40.10:FF:000425">
    <property type="entry name" value="Myosin light chain kinase"/>
    <property type="match status" value="1"/>
</dbReference>
<dbReference type="InterPro" id="IPR007110">
    <property type="entry name" value="Ig-like_dom"/>
</dbReference>
<evidence type="ECO:0000256" key="5">
    <source>
        <dbReference type="ARBA" id="ARBA00022525"/>
    </source>
</evidence>
<dbReference type="FunFam" id="2.60.40.10:FF:001307">
    <property type="entry name" value="Stretchin-Mlck, isoform V"/>
    <property type="match status" value="2"/>
</dbReference>
<dbReference type="SMART" id="SM00408">
    <property type="entry name" value="IGc2"/>
    <property type="match status" value="15"/>
</dbReference>
<feature type="region of interest" description="Disordered" evidence="12">
    <location>
        <begin position="4668"/>
        <end position="4708"/>
    </location>
</feature>
<dbReference type="InterPro" id="IPR050964">
    <property type="entry name" value="Striated_Muscle_Regulatory"/>
</dbReference>
<dbReference type="Gene3D" id="2.60.40.10">
    <property type="entry name" value="Immunoglobulins"/>
    <property type="match status" value="18"/>
</dbReference>
<feature type="compositionally biased region" description="Basic and acidic residues" evidence="12">
    <location>
        <begin position="3145"/>
        <end position="3168"/>
    </location>
</feature>
<keyword evidence="6" id="KW-0677">Repeat</keyword>
<evidence type="ECO:0000256" key="9">
    <source>
        <dbReference type="ARBA" id="ARBA00023319"/>
    </source>
</evidence>
<feature type="compositionally biased region" description="Low complexity" evidence="12">
    <location>
        <begin position="3643"/>
        <end position="3652"/>
    </location>
</feature>
<feature type="domain" description="Ig-like" evidence="13">
    <location>
        <begin position="302"/>
        <end position="394"/>
    </location>
</feature>
<feature type="compositionally biased region" description="Basic and acidic residues" evidence="12">
    <location>
        <begin position="4263"/>
        <end position="4278"/>
    </location>
</feature>
<feature type="domain" description="Ig-like" evidence="13">
    <location>
        <begin position="5599"/>
        <end position="5690"/>
    </location>
</feature>
<dbReference type="InParanoid" id="A0A212F9N0"/>
<evidence type="ECO:0000313" key="15">
    <source>
        <dbReference type="EMBL" id="OWR50433.1"/>
    </source>
</evidence>
<protein>
    <recommendedName>
        <fullName evidence="11">Hemolin</fullName>
    </recommendedName>
</protein>
<feature type="domain" description="Ig-like" evidence="13">
    <location>
        <begin position="202"/>
        <end position="282"/>
    </location>
</feature>
<feature type="region of interest" description="Disordered" evidence="12">
    <location>
        <begin position="3632"/>
        <end position="3658"/>
    </location>
</feature>
<dbReference type="InterPro" id="IPR013783">
    <property type="entry name" value="Ig-like_fold"/>
</dbReference>
<evidence type="ECO:0000256" key="10">
    <source>
        <dbReference type="ARBA" id="ARBA00061228"/>
    </source>
</evidence>
<dbReference type="GO" id="GO:0030154">
    <property type="term" value="P:cell differentiation"/>
    <property type="evidence" value="ECO:0007669"/>
    <property type="project" value="UniProtKB-ARBA"/>
</dbReference>
<dbReference type="FunFam" id="2.60.40.10:FF:000080">
    <property type="entry name" value="Myosin light chain kinase, smooth muscle"/>
    <property type="match status" value="2"/>
</dbReference>
<dbReference type="InterPro" id="IPR003598">
    <property type="entry name" value="Ig_sub2"/>
</dbReference>
<dbReference type="eggNOG" id="KOG3510">
    <property type="taxonomic scope" value="Eukaryota"/>
</dbReference>
<comment type="similarity">
    <text evidence="3">Belongs to the protein kinase superfamily. CAMK Ser/Thr protein kinase family.</text>
</comment>
<feature type="compositionally biased region" description="Polar residues" evidence="12">
    <location>
        <begin position="948"/>
        <end position="962"/>
    </location>
</feature>
<gene>
    <name evidence="15" type="ORF">KGM_203928</name>
</gene>
<keyword evidence="9" id="KW-0393">Immunoglobulin domain</keyword>
<dbReference type="Pfam" id="PF07679">
    <property type="entry name" value="I-set"/>
    <property type="match status" value="17"/>
</dbReference>
<evidence type="ECO:0000313" key="16">
    <source>
        <dbReference type="Proteomes" id="UP000007151"/>
    </source>
</evidence>
<dbReference type="FunCoup" id="A0A212F9N0">
    <property type="interactions" value="41"/>
</dbReference>
<dbReference type="CDD" id="cd00096">
    <property type="entry name" value="Ig"/>
    <property type="match status" value="2"/>
</dbReference>
<dbReference type="SMART" id="SM00060">
    <property type="entry name" value="FN3"/>
    <property type="match status" value="1"/>
</dbReference>
<dbReference type="GO" id="GO:0030016">
    <property type="term" value="C:myofibril"/>
    <property type="evidence" value="ECO:0007669"/>
    <property type="project" value="UniProtKB-SubCell"/>
</dbReference>
<dbReference type="PANTHER" id="PTHR13817">
    <property type="entry name" value="TITIN"/>
    <property type="match status" value="1"/>
</dbReference>
<feature type="compositionally biased region" description="Basic and acidic residues" evidence="12">
    <location>
        <begin position="4339"/>
        <end position="4354"/>
    </location>
</feature>
<evidence type="ECO:0000259" key="13">
    <source>
        <dbReference type="PROSITE" id="PS50835"/>
    </source>
</evidence>
<feature type="compositionally biased region" description="Low complexity" evidence="12">
    <location>
        <begin position="5824"/>
        <end position="5845"/>
    </location>
</feature>
<feature type="compositionally biased region" description="Basic and acidic residues" evidence="12">
    <location>
        <begin position="3632"/>
        <end position="3642"/>
    </location>
</feature>
<feature type="region of interest" description="Disordered" evidence="12">
    <location>
        <begin position="946"/>
        <end position="965"/>
    </location>
</feature>
<feature type="domain" description="Ig-like" evidence="13">
    <location>
        <begin position="4716"/>
        <end position="4804"/>
    </location>
</feature>
<name>A0A212F9N0_DANPL</name>
<keyword evidence="7" id="KW-1015">Disulfide bond</keyword>
<sequence length="5985" mass="676955">MEPPSFSADPHVLRAALGADASLDLPLPSGSSPFQFEWSRAGAKLNERFTTLQSAGGVRLSITAARSGDSGVYTLQASNAAGKDTTRVRVEVSPDEMPTGDNPPTFLRRLQDLTVKVGTRTRFLVEIVSATECRVTWYRNDRRLMEAERIALVRDGNFWCADVSAVSVEDAGRWTCTAENIGGRASCSAHLNVLVPKAYKRPEFVEELRALLTEQGTVSLECKVVGVPTPVLRWFKDSREIKAGDVFALTANAEDPTSLGTYTCEAVNCMGRAYSSSKVQVVGRASREGSSRPATGGIIEPPPIFTKELEDQFVRICEPLTLSCQIVVPPWPRSVVWYNKEGKVEASDKYHILEDGVGGYIIEIQTSEFADEGEWKCVATSAGGRVGISTCYVSMDVPKNYRKPRFMENLQAVLTEEGLVSFECKVVGFPTPVLSWFKDGQELKPGDVYQLTGTNSLGSYCCIAKNFMGQASSSAELTVEDIQNQLNEEEKLQLFSKNQAPKFLKGLKSVEAKIDEPFRFMIKIAIPPEPKVLWYRDEQPVDESSRCHLGHEERGVFVLDIQNLEFMDQAEWKCVAMNDYGQSVTSCFLKLVIPRHYKKPRFLENLQAILSDEGAVNLECKVIGVPQPVLKWYKDGEELKPGDIHRIISGQDGTCCLGTYTCEAQNCMGIAASSASLLGFEDSVKAKNKKQVDDQALQRNLSLSTIHEERTSQMYDTPVGDITLDDKGEISFSFDGKEVSVSLYETPDLTEEEALQIVEMYADQLSENVTEHNVVELPPLRFVKETSTSGNLLMEAIIIDVSPEYFTSPEEDLRTEADIEDISIADENGQLQLSLDQDVNGEDYLEKTIALLSEEYVDIPKKIERKKSDSQKSADDYFSLSHDRSLSADKKDDDTQILSESELQSFASAHSTAKPKSKSSKPSLEDGQESSDFTKTVLLREDIKGQLPENTAEGQIDSNSSKGLPKSIFSEKSAVKETAASETVEKSSLITENIKLNMMAMSSSLTKVMNAIQIIERDIILKSELMAVAATATKSLEIINSLITPLSEIHSITDAVLELVNEPSEIISSLFNRLPQSLRMLEQSLTIIEKCIDFENENKTLVKKTCLLLIEKCGETLKDLITTVNTINYEECALIDDICNYNIKAASENILKSLKLSMDASMQDKILNETSDTSMQEANLESKHLNHTQRVLYALKSSLKSVLLIIEGSDNIPINFAGIRNSEIILDEISTPIQELQNSLEQIELLSVSEASSNLPHYNTEIIETVMSSILELRTAFEKLSDEKENKIKEVLVDIKEYIDDISSQLISFEERNGKFDILNSDNKLEVLQTMAQILISLENSLSILDPIPMIKTHMSDFHKNLTKLLENVIESNDSRKYFSLLEICNAVNRINTSLNNMESRQVLSLAVISNTLKMIKNSSHLFVFDDFLKGSVLNNINDLLLHIEESINLIEETSINIESEKVVDLSIKQFEKDKLNVILEHLQRSIAEISKVNTFENVGHLNITHVLQNIHPTLTEIQCCLASFNINTLESPENVCDISVSSFSENIAHPLYELQHNISVLNEVICESARNLEINQLTVFAEPLIHLQTTLEILQNDLISQYDELTSNSEIMGNVANSVDNLQSCIVIIQEHDLVEVADDMSTLADISAIKTTADIVMPIEEYMVPTIEKVKIEEISDICCIGSQAVLFQALQALHKHIINIKALNIEQDFKKVCEDNKTIDFKLLLSDLELIDSIIMGILHPFEIDINIHRQTQVSPSRLALLVQPFINIQDTLSNLNIKDITIYKEVTETHSQASHFYDILFNLKCDLNNFLNVLQAAVEIVDNAFHKATKKVALVQISMKLENLLIESNVGSVDPFLKREVINLHTNISDVINTDNKIAENLNEITEKLNQTLPKIQEEVFNFTVHNLSHEAKIAELLSEIEQNVVTLEHFDEKHATQKSHTDQIYQSANSTKVDSVIVLNQIGSDLVTPVNNELKESTQKDMKLVDEFIRTLKPFQDELKSNLIEELSAFDPIILPKDKIDVIDINERLTSFFIEQAKNSLGAPLEEVYEKIVARLQKQEDLQDILAKVDALLKQMEQHIEIIEIVEEVSAVIKIDDLKETASIVRELRDSIAGTETATEGDSEKCCLMNSDQTQLTDKLQKALTCLQSQVFDSTQDTTTVKADIRQQIIDVVSDLQQDLDHLNYISVENLAQHARETTQVMEHGNEIIVADNSDKTTNDAVFTDKLQSVSQVKDECDKQTCILEDMPPKEKTLEMLMQNVQEYLRHDFSEIEQEFTSLLNYEAIKITQDMIQQFCQETDLNEIISMNTAECFFISDKKQKVLSDLYNSLQNVFTYEPAKLLNEVVVEDKLQEFKNVVHNLCTAIESVQNLRNVAMTSTVESNILCEDISNDLQSNLLKSCQVDDPSHTISETETITCEPDEKSRDVKNNQLNHEKLLKKQDTKSSLELKELIYDDTTFKKDDPEHTSLGIDEIKESIVQKEEQLALCISDYISEEVTETLKKMMPYLTIENLEKSHEIANQLFGLSIVTNSDDPKYQDVTERKIDMSYQLREGLILIYEEICGHAEILQTLVKQDAFEKAISSIKNLNEALQTNVISGKCVLLEQVTELDRESSNIDSQDVNSIKSNPSIENINSIGQVESQETFNLCRENINEIAVQEIKKCEDSLTNPLVSVLEPLTPNTDPERELSSIQMLETLLQEVNDCIDLSLTNVEHSEILENDLDEIQSVIIKLKCDFDGTTNETLNETLEDLECNVRSVQLQINEQSAPALLKEACLNLQVIVSSLNENELIPKKEMALTSQINNVMQNCQNDSDQTIDLLDKACLLEKTLEYEHVFLCMDNIKNTIKSLRNSFVGNAEKLIVEGIEVMQQLDQIEEKIFSLEKDVDKLEFIDTDAKDNIISAMHSVYGTISNMRGAVSSVQKHYMYENYGKPTQNMLKSLKNIGIISKQQVSNVSSWKQSANIFRKVLNHFEDIKFYINFDRTARIPNDAAFTKIILQEIVTALDEVQNLNFINAQVYNTIETLSNFVKERRLLIEEKTTLEVKEKIPIFKDLSIAILKATEDIKLQLQDLKTVQSNNLEQDIVEINSENTDTLCVDNAKKDEKPIQAIIQEETLQMASSNTISVLFEDNEKIVDEKMSQNEEKQVLESSNECEKHNDDHTTETVQDIKSIDTETRNTHEVTSSEDDLNRPVLEYDEVVVLEDKNEETIDKIREIQSCLTDAANMDVCLSSANEDELPYEDTSKVSILENVLENENKNSCVSSDHPIGESLTNMENDMASISKSENAEYKMNTTNELEKDNSINYISKDDKENEKHLQSQIPSEKSVLNEQVETHEILKETDEAGLLNDIEEKTIDDDDSNLGEKPRKELKNQHDITDVENFLDSSIVKDDGYNKFQEVNLLHEAEKNSTLKTVTTEKDTICRSDEASALLVKDDNEDIHGNEPDTLKQDIHDVNLSQTLIKVEDKSNDNSQKIIAVTNNIDTNKNQSLNENENIVDIINNNLELMCDELNNNQSRGEENILKEDHVKLNKGIECSLQQDVLQFCELLDDNENSHIKVATVVDNACEDSLSITQVKVEVCSSEDDTKNMNKYEEELITHKQHIVEDKALEEVSDYKVEDDFKKNTIEDKERNENVKNNDNNNSSDNSLKKQMLPEDMNTNISTLEAINLNCSNININGTSISTHDEEVSGDLLSNKDTEQKEYIVRCPVDQQASLTKCLESESVNMVNDTVDSNKIQQINEVEQDLAMDLISENDNSKSGYKTVFSEISVTSDEMDLKVSNKNEDDVILIPQTNQEDLLDIPNVTTDYQVILSEKVDENEENTFINDNSEQNKDTHFVDYYSTAKTASEEISEEMQPKQISDETSDIHVIEKHITDVEEENVTNNTNCHSYNEAMNDKINKKIEQKTITANNEDLSDYKAMDKVEEKELIESVFIETGQLKKPNEALEKEYQALSTNMFVNFESEPENINQRAYPDVKNASVEEDHDNELDSQNKNNFTDEIQNQEVTSANEKYLDSEHEIATNKSHDKINVSDIIEQPIIKDNIINEDDNSDFVNENQKLLADNEQTEINKQDMFKIALETEAFSSDQLIKENNEPEENMCIKSDEKQNLCVELIDHEQSNICDRSTFEDVETCLDDKKDIVKTEEQLELASNKKESDSNKLKHQEQFILKEKNSEAEMNEIRDKIISEEPETQLDTPNMGFDSNADENIDITEKNYPFVQEIKTKKSAINENDTNTQIRDTKAQSSKEVFPSKIEQSHRSNEICTDDESHMTEKELIKDIKEDTSDKNHSQKVVIEEKDNSKYLKPVDYDELENKYQPSSDTKLVELNNEPFDRNQEETEKEKDGNTSHVPKNNFKHESNVGATDNSQNMIKEYTLEQVVEGDDKYDDKEVSENFNLVKQDTTNICDELSGLENKKEKVVLIKDEIEGNVIKTNNKSCEDNDMGKNSDELKSSNDREKKLKVIKNKSKMERNQTNEKVIDSNVETNKDALTERKITKEDTNVEVKDTGFDKNLNLSVHDNQNQDIFATNVTYGTDDENKPTLKAETTNYSTEFNKSTTEICQAIQEQDGERIDFKRNFNHPQEGTLYPGRDENNTKVAPIFIDHSNVDNSLYFSRPPNYIPKSYDINEFKVSETSIQTKNPTIYKAQTLLHEYQSRTSYTSNLDQTDESSNGLAETQREWSRARSMAASEPRSITSEKRPVRDLKRKPVFSTFLTDRTAVESSRVKLTCSILSLSDPLITWYKNGILLDDKQKFRSKCVDGLITLEVLNAVPSDSGEYSCTVENENGTVTSTANLKVYPSFESSPIPPTFTRSIREVYHSFENELVLECRIRGQPLPSITWYKNDKPITLSERYQAHYLADGVCRLTINCPTQEDSGKYTCHAESSIWSDEISHNVQFNGKETNMNRNIVTLEKVNLARQTIESRKPHFTNVISDYKVVSGGTIGLQVEIKGSPTRVEWLRDGFSVLETYRNAQTYFDRGIYTLALSDVTERETGLYTCRAWSRHGNVDMNAAITVVQPNQVDGKPAVIVSRPAKDILISVGEDINISFRVQGEPKPKVFFMKGLRDVTYSQRVCKMTSDDYMKFTLKRSVISDAGTYCILARNAYGCDRAFVTVVIRQRATSENLVSDWTYPMDDLAISPLDRNYKVVPDRIPSEPSVIEGGKNWVSLAWPKPDCQTRAPILAYKVESWLIGKEGGARWTELGITPRNSFDAFNLKQEEEYHFRITPRNRYGWGESVQTSTPIGIGLSGERPEFIEILPGQSKVLVGETATLCCSFKGKPTPEIVWMKNGHEIEENTNRIKITQNNFKACLIIENVNIEDEGRYSCEATNIHGRSSTYARMTVITDRNIWEADAKLKRERSAGLDGEYPPQFTMRLRDRRVQVTYPVRLTCQVVGSPAPTIAWFKNGEEITTDDRHSMSQDEFFYTLEIAPTTLDDGGVYEVMARNNSGAISCRCSLVVDKGIRAYVAPEFCCGLEPLYQLREGEELRISAMVEAYPSVGVCWYRDGVRLRPSRRAVMTLDRDGQIELALAAVTARDAGVYTCTASNEVGRVSTSGKVEIIAEENKDDNMNAPPIFVSDETSRALYSNEPRFLRKPRSSEAREGDTVIIVCEVIGDPKPEVYWLRDFLKPDYYRDAKHFKRIGAGPEYRFEIPHAKFDYTGTYSVVAKNIHGEAKAIISLQILARDPNSKEDVHNIRYGLVEEIPRFEKELTDLLCYDGDAIEFECRIAANPDPFIRWYHYTEVVPDCPDFVTSYDRGTARLKINQVTAEDEGTYKCEASNSLGKATSSACLVVYPPGEPNTLSQNLRRPPALLSAASTPRSTPRTTPARSLSTTPYSRRLCSPTREIAPKFYTYPFNRVAEEGDTVVFQCAVKGLPPPWATWDKDGIIITASPRINIKEKDEMFRILEIEEVTIEDVGLYRITLENDYGRAEASARLEIITGKGKFHGTTRSFSASPSRRPLTYRRRTPSFSRLD</sequence>
<proteinExistence type="inferred from homology"/>
<keyword evidence="4" id="KW-0963">Cytoplasm</keyword>
<dbReference type="FunFam" id="2.60.40.10:FF:001053">
    <property type="entry name" value="Uncharacterized protein, isoform D"/>
    <property type="match status" value="1"/>
</dbReference>
<dbReference type="InterPro" id="IPR013098">
    <property type="entry name" value="Ig_I-set"/>
</dbReference>
<dbReference type="EMBL" id="AGBW02009564">
    <property type="protein sequence ID" value="OWR50433.1"/>
    <property type="molecule type" value="Genomic_DNA"/>
</dbReference>
<dbReference type="SUPFAM" id="SSF49265">
    <property type="entry name" value="Fibronectin type III"/>
    <property type="match status" value="1"/>
</dbReference>
<dbReference type="GO" id="GO:0060298">
    <property type="term" value="P:positive regulation of sarcomere organization"/>
    <property type="evidence" value="ECO:0007669"/>
    <property type="project" value="UniProtKB-ARBA"/>
</dbReference>
<evidence type="ECO:0000259" key="14">
    <source>
        <dbReference type="PROSITE" id="PS50853"/>
    </source>
</evidence>
<dbReference type="InterPro" id="IPR036179">
    <property type="entry name" value="Ig-like_dom_sf"/>
</dbReference>
<organism evidence="15 16">
    <name type="scientific">Danaus plexippus plexippus</name>
    <dbReference type="NCBI Taxonomy" id="278856"/>
    <lineage>
        <taxon>Eukaryota</taxon>
        <taxon>Metazoa</taxon>
        <taxon>Ecdysozoa</taxon>
        <taxon>Arthropoda</taxon>
        <taxon>Hexapoda</taxon>
        <taxon>Insecta</taxon>
        <taxon>Pterygota</taxon>
        <taxon>Neoptera</taxon>
        <taxon>Endopterygota</taxon>
        <taxon>Lepidoptera</taxon>
        <taxon>Glossata</taxon>
        <taxon>Ditrysia</taxon>
        <taxon>Papilionoidea</taxon>
        <taxon>Nymphalidae</taxon>
        <taxon>Danainae</taxon>
        <taxon>Danaini</taxon>
        <taxon>Danaina</taxon>
        <taxon>Danaus</taxon>
        <taxon>Danaus</taxon>
    </lineage>
</organism>
<dbReference type="InterPro" id="IPR036116">
    <property type="entry name" value="FN3_sf"/>
</dbReference>
<dbReference type="CDD" id="cd00063">
    <property type="entry name" value="FN3"/>
    <property type="match status" value="1"/>
</dbReference>
<dbReference type="InterPro" id="IPR003961">
    <property type="entry name" value="FN3_dom"/>
</dbReference>
<reference evidence="15 16" key="1">
    <citation type="journal article" date="2011" name="Cell">
        <title>The monarch butterfly genome yields insights into long-distance migration.</title>
        <authorList>
            <person name="Zhan S."/>
            <person name="Merlin C."/>
            <person name="Boore J.L."/>
            <person name="Reppert S.M."/>
        </authorList>
    </citation>
    <scope>NUCLEOTIDE SEQUENCE [LARGE SCALE GENOMIC DNA]</scope>
    <source>
        <strain evidence="15">F-2</strain>
    </source>
</reference>
<dbReference type="PANTHER" id="PTHR13817:SF171">
    <property type="entry name" value="STRETCHIN-MLCK, ISOFORM U"/>
    <property type="match status" value="1"/>
</dbReference>
<evidence type="ECO:0000256" key="12">
    <source>
        <dbReference type="SAM" id="MobiDB-lite"/>
    </source>
</evidence>
<evidence type="ECO:0000256" key="8">
    <source>
        <dbReference type="ARBA" id="ARBA00023180"/>
    </source>
</evidence>
<accession>A0A212F9N0</accession>
<evidence type="ECO:0000256" key="7">
    <source>
        <dbReference type="ARBA" id="ARBA00023157"/>
    </source>
</evidence>
<evidence type="ECO:0000256" key="3">
    <source>
        <dbReference type="ARBA" id="ARBA00006692"/>
    </source>
</evidence>
<dbReference type="PROSITE" id="PS50853">
    <property type="entry name" value="FN3"/>
    <property type="match status" value="1"/>
</dbReference>
<dbReference type="eggNOG" id="KOG0613">
    <property type="taxonomic scope" value="Eukaryota"/>
</dbReference>
<dbReference type="GO" id="GO:0009653">
    <property type="term" value="P:anatomical structure morphogenesis"/>
    <property type="evidence" value="ECO:0007669"/>
    <property type="project" value="UniProtKB-ARBA"/>
</dbReference>
<feature type="region of interest" description="Disordered" evidence="12">
    <location>
        <begin position="4320"/>
        <end position="4371"/>
    </location>
</feature>
<dbReference type="SMART" id="SM00409">
    <property type="entry name" value="IG"/>
    <property type="match status" value="16"/>
</dbReference>
<dbReference type="FunFam" id="2.60.40.10:FF:001452">
    <property type="entry name" value="Uncharacterized protein, isoform F"/>
    <property type="match status" value="1"/>
</dbReference>
<dbReference type="PROSITE" id="PS50835">
    <property type="entry name" value="IG_LIKE"/>
    <property type="match status" value="15"/>
</dbReference>
<dbReference type="FunFam" id="2.60.40.10:FF:000032">
    <property type="entry name" value="palladin isoform X1"/>
    <property type="match status" value="1"/>
</dbReference>
<feature type="compositionally biased region" description="Polar residues" evidence="12">
    <location>
        <begin position="4668"/>
        <end position="4682"/>
    </location>
</feature>